<dbReference type="Gene3D" id="3.90.190.20">
    <property type="entry name" value="Mur ligase, C-terminal domain"/>
    <property type="match status" value="1"/>
</dbReference>
<evidence type="ECO:0000256" key="15">
    <source>
        <dbReference type="ARBA" id="ARBA00032324"/>
    </source>
</evidence>
<dbReference type="GO" id="GO:0008764">
    <property type="term" value="F:UDP-N-acetylmuramoylalanine-D-glutamate ligase activity"/>
    <property type="evidence" value="ECO:0007669"/>
    <property type="project" value="UniProtKB-UniRule"/>
</dbReference>
<comment type="function">
    <text evidence="1 17 18">Cell wall formation. Catalyzes the addition of glutamate to the nucleotide precursor UDP-N-acetylmuramoyl-L-alanine (UMA).</text>
</comment>
<dbReference type="UniPathway" id="UPA00219"/>
<gene>
    <name evidence="17" type="primary">murD</name>
    <name evidence="21" type="ORF">A6J77_001405</name>
</gene>
<dbReference type="SUPFAM" id="SSF51984">
    <property type="entry name" value="MurCD N-terminal domain"/>
    <property type="match status" value="1"/>
</dbReference>
<dbReference type="InterPro" id="IPR005762">
    <property type="entry name" value="MurD"/>
</dbReference>
<evidence type="ECO:0000256" key="14">
    <source>
        <dbReference type="ARBA" id="ARBA00030398"/>
    </source>
</evidence>
<evidence type="ECO:0000256" key="10">
    <source>
        <dbReference type="ARBA" id="ARBA00022840"/>
    </source>
</evidence>
<evidence type="ECO:0000256" key="18">
    <source>
        <dbReference type="RuleBase" id="RU003664"/>
    </source>
</evidence>
<dbReference type="GO" id="GO:0009252">
    <property type="term" value="P:peptidoglycan biosynthetic process"/>
    <property type="evidence" value="ECO:0007669"/>
    <property type="project" value="UniProtKB-UniRule"/>
</dbReference>
<evidence type="ECO:0000256" key="5">
    <source>
        <dbReference type="ARBA" id="ARBA00012212"/>
    </source>
</evidence>
<comment type="pathway">
    <text evidence="3 17 18">Cell wall biogenesis; peptidoglycan biosynthesis.</text>
</comment>
<keyword evidence="13 17" id="KW-0961">Cell wall biogenesis/degradation</keyword>
<evidence type="ECO:0000256" key="1">
    <source>
        <dbReference type="ARBA" id="ARBA00002734"/>
    </source>
</evidence>
<dbReference type="GO" id="GO:0005737">
    <property type="term" value="C:cytoplasm"/>
    <property type="evidence" value="ECO:0007669"/>
    <property type="project" value="UniProtKB-SubCell"/>
</dbReference>
<reference evidence="22" key="1">
    <citation type="submission" date="2017-12" db="EMBL/GenBank/DDBJ databases">
        <title>FDA dAtabase for Regulatory Grade micrObial Sequences (FDA-ARGOS): Supporting development and validation of Infectious Disease Dx tests.</title>
        <authorList>
            <person name="Hoffmann M."/>
            <person name="Allard M."/>
            <person name="Evans P."/>
            <person name="Brown E."/>
            <person name="Tallon L."/>
            <person name="Sadzewicz L."/>
            <person name="Sengamalay N."/>
            <person name="Ott S."/>
            <person name="Godinez A."/>
            <person name="Nagaraj S."/>
            <person name="Vavikolanu K."/>
            <person name="Aluvathingal J."/>
            <person name="Nadendla S."/>
            <person name="Sichtig H."/>
        </authorList>
    </citation>
    <scope>NUCLEOTIDE SEQUENCE [LARGE SCALE GENOMIC DNA]</scope>
    <source>
        <strain evidence="22">FDAARGOS_249</strain>
    </source>
</reference>
<comment type="subcellular location">
    <subcellularLocation>
        <location evidence="2 17 18">Cytoplasm</location>
    </subcellularLocation>
</comment>
<evidence type="ECO:0000256" key="9">
    <source>
        <dbReference type="ARBA" id="ARBA00022741"/>
    </source>
</evidence>
<organism evidence="21 22">
    <name type="scientific">Aerococcus viridans</name>
    <dbReference type="NCBI Taxonomy" id="1377"/>
    <lineage>
        <taxon>Bacteria</taxon>
        <taxon>Bacillati</taxon>
        <taxon>Bacillota</taxon>
        <taxon>Bacilli</taxon>
        <taxon>Lactobacillales</taxon>
        <taxon>Aerococcaceae</taxon>
        <taxon>Aerococcus</taxon>
    </lineage>
</organism>
<dbReference type="PANTHER" id="PTHR43692:SF1">
    <property type="entry name" value="UDP-N-ACETYLMURAMOYLALANINE--D-GLUTAMATE LIGASE"/>
    <property type="match status" value="1"/>
</dbReference>
<dbReference type="GO" id="GO:0008360">
    <property type="term" value="P:regulation of cell shape"/>
    <property type="evidence" value="ECO:0007669"/>
    <property type="project" value="UniProtKB-KW"/>
</dbReference>
<dbReference type="EMBL" id="NBTM02000001">
    <property type="protein sequence ID" value="PNL90974.1"/>
    <property type="molecule type" value="Genomic_DNA"/>
</dbReference>
<dbReference type="SUPFAM" id="SSF53623">
    <property type="entry name" value="MurD-like peptide ligases, catalytic domain"/>
    <property type="match status" value="1"/>
</dbReference>
<protein>
    <recommendedName>
        <fullName evidence="6 17">UDP-N-acetylmuramoylalanine--D-glutamate ligase</fullName>
        <ecNumber evidence="5 17">6.3.2.9</ecNumber>
    </recommendedName>
    <alternativeName>
        <fullName evidence="15 17">D-glutamic acid-adding enzyme</fullName>
    </alternativeName>
    <alternativeName>
        <fullName evidence="14 17">UDP-N-acetylmuramoyl-L-alanyl-D-glutamate synthetase</fullName>
    </alternativeName>
</protein>
<evidence type="ECO:0000259" key="19">
    <source>
        <dbReference type="Pfam" id="PF02875"/>
    </source>
</evidence>
<dbReference type="Gene3D" id="3.40.1190.10">
    <property type="entry name" value="Mur-like, catalytic domain"/>
    <property type="match status" value="1"/>
</dbReference>
<evidence type="ECO:0000256" key="16">
    <source>
        <dbReference type="ARBA" id="ARBA00047632"/>
    </source>
</evidence>
<evidence type="ECO:0000256" key="8">
    <source>
        <dbReference type="ARBA" id="ARBA00022598"/>
    </source>
</evidence>
<dbReference type="NCBIfam" id="TIGR01087">
    <property type="entry name" value="murD"/>
    <property type="match status" value="1"/>
</dbReference>
<evidence type="ECO:0000313" key="22">
    <source>
        <dbReference type="Proteomes" id="UP000192813"/>
    </source>
</evidence>
<dbReference type="InterPro" id="IPR013221">
    <property type="entry name" value="Mur_ligase_cen"/>
</dbReference>
<dbReference type="Pfam" id="PF08245">
    <property type="entry name" value="Mur_ligase_M"/>
    <property type="match status" value="1"/>
</dbReference>
<dbReference type="Gene3D" id="3.40.50.720">
    <property type="entry name" value="NAD(P)-binding Rossmann-like Domain"/>
    <property type="match status" value="1"/>
</dbReference>
<accession>A0A2J9PKU7</accession>
<comment type="caution">
    <text evidence="21">The sequence shown here is derived from an EMBL/GenBank/DDBJ whole genome shotgun (WGS) entry which is preliminary data.</text>
</comment>
<keyword evidence="7 17" id="KW-0963">Cytoplasm</keyword>
<dbReference type="Proteomes" id="UP000192813">
    <property type="component" value="Unassembled WGS sequence"/>
</dbReference>
<proteinExistence type="inferred from homology"/>
<dbReference type="PANTHER" id="PTHR43692">
    <property type="entry name" value="UDP-N-ACETYLMURAMOYLALANINE--D-GLUTAMATE LIGASE"/>
    <property type="match status" value="1"/>
</dbReference>
<keyword evidence="17 18" id="KW-0132">Cell division</keyword>
<keyword evidence="11 17" id="KW-0133">Cell shape</keyword>
<name>A0A2J9PKU7_9LACT</name>
<dbReference type="InterPro" id="IPR004101">
    <property type="entry name" value="Mur_ligase_C"/>
</dbReference>
<evidence type="ECO:0000259" key="20">
    <source>
        <dbReference type="Pfam" id="PF08245"/>
    </source>
</evidence>
<keyword evidence="10 17" id="KW-0067">ATP-binding</keyword>
<sequence length="462" mass="50402">MEASQWRESVRNKKILVLGLAKTGVSVVQHLQALGAIVTVNDFKPLEENKDAQALIDENNARVVAGGHPVSLLDEDFAFMVKNPGIPYSNPMVVHAQEIGLPIYTDIELADKITDATIIGITGSNGKTTTTSLVGEMLGKADSLAGESYIGGNIGIPSLDIASKAEADDRLILELSSFQLMGTDAFKPHIAAITNIYAAHLDYHGSMDGYISAKWQITANQTADDFLILNADQLDVFGDRTTKATIVPFSATSIQPDGAWFDQDSQNFMWHDEIVFNRKDFFLPGHHNLENMLVAVAIGKLLGISNEEIRNGVSAFHGVKHRLQFVAEIDGRRFYNDSKATNNDASITALDSFSQKQDNVIWLAGGLDRGNEVIELAGHMDRVKGMVVFGQAANKFADLGQSQGLTAIDKVEWIEEAVKAAYDMSAPGDTILLSPASASWDQYPNFEVRGDRYIKAIEDLDK</sequence>
<comment type="catalytic activity">
    <reaction evidence="16 17 18">
        <text>UDP-N-acetyl-alpha-D-muramoyl-L-alanine + D-glutamate + ATP = UDP-N-acetyl-alpha-D-muramoyl-L-alanyl-D-glutamate + ADP + phosphate + H(+)</text>
        <dbReference type="Rhea" id="RHEA:16429"/>
        <dbReference type="ChEBI" id="CHEBI:15378"/>
        <dbReference type="ChEBI" id="CHEBI:29986"/>
        <dbReference type="ChEBI" id="CHEBI:30616"/>
        <dbReference type="ChEBI" id="CHEBI:43474"/>
        <dbReference type="ChEBI" id="CHEBI:83898"/>
        <dbReference type="ChEBI" id="CHEBI:83900"/>
        <dbReference type="ChEBI" id="CHEBI:456216"/>
        <dbReference type="EC" id="6.3.2.9"/>
    </reaction>
</comment>
<dbReference type="AlphaFoldDB" id="A0A2J9PKU7"/>
<dbReference type="GO" id="GO:0051301">
    <property type="term" value="P:cell division"/>
    <property type="evidence" value="ECO:0007669"/>
    <property type="project" value="UniProtKB-KW"/>
</dbReference>
<feature type="binding site" evidence="17">
    <location>
        <begin position="123"/>
        <end position="129"/>
    </location>
    <ligand>
        <name>ATP</name>
        <dbReference type="ChEBI" id="CHEBI:30616"/>
    </ligand>
</feature>
<keyword evidence="9 17" id="KW-0547">Nucleotide-binding</keyword>
<keyword evidence="8 17" id="KW-0436">Ligase</keyword>
<dbReference type="RefSeq" id="WP_083067736.1">
    <property type="nucleotide sequence ID" value="NZ_NBTM02000001.1"/>
</dbReference>
<dbReference type="Pfam" id="PF02875">
    <property type="entry name" value="Mur_ligase_C"/>
    <property type="match status" value="1"/>
</dbReference>
<keyword evidence="17 18" id="KW-0131">Cell cycle</keyword>
<dbReference type="GO" id="GO:0071555">
    <property type="term" value="P:cell wall organization"/>
    <property type="evidence" value="ECO:0007669"/>
    <property type="project" value="UniProtKB-KW"/>
</dbReference>
<evidence type="ECO:0000256" key="11">
    <source>
        <dbReference type="ARBA" id="ARBA00022960"/>
    </source>
</evidence>
<evidence type="ECO:0000256" key="3">
    <source>
        <dbReference type="ARBA" id="ARBA00004752"/>
    </source>
</evidence>
<keyword evidence="12 17" id="KW-0573">Peptidoglycan synthesis</keyword>
<evidence type="ECO:0000256" key="6">
    <source>
        <dbReference type="ARBA" id="ARBA00015655"/>
    </source>
</evidence>
<dbReference type="SUPFAM" id="SSF53244">
    <property type="entry name" value="MurD-like peptide ligases, peptide-binding domain"/>
    <property type="match status" value="1"/>
</dbReference>
<dbReference type="InterPro" id="IPR036615">
    <property type="entry name" value="Mur_ligase_C_dom_sf"/>
</dbReference>
<dbReference type="InterPro" id="IPR036565">
    <property type="entry name" value="Mur-like_cat_sf"/>
</dbReference>
<evidence type="ECO:0000256" key="12">
    <source>
        <dbReference type="ARBA" id="ARBA00022984"/>
    </source>
</evidence>
<evidence type="ECO:0000256" key="17">
    <source>
        <dbReference type="HAMAP-Rule" id="MF_00639"/>
    </source>
</evidence>
<feature type="domain" description="Mur ligase C-terminal" evidence="19">
    <location>
        <begin position="321"/>
        <end position="436"/>
    </location>
</feature>
<evidence type="ECO:0000256" key="2">
    <source>
        <dbReference type="ARBA" id="ARBA00004496"/>
    </source>
</evidence>
<evidence type="ECO:0000256" key="7">
    <source>
        <dbReference type="ARBA" id="ARBA00022490"/>
    </source>
</evidence>
<dbReference type="EC" id="6.3.2.9" evidence="5 17"/>
<evidence type="ECO:0000256" key="13">
    <source>
        <dbReference type="ARBA" id="ARBA00023316"/>
    </source>
</evidence>
<evidence type="ECO:0000313" key="21">
    <source>
        <dbReference type="EMBL" id="PNL90974.1"/>
    </source>
</evidence>
<feature type="domain" description="Mur ligase central" evidence="20">
    <location>
        <begin position="121"/>
        <end position="298"/>
    </location>
</feature>
<comment type="similarity">
    <text evidence="4 17">Belongs to the MurCDEF family.</text>
</comment>
<dbReference type="HAMAP" id="MF_00639">
    <property type="entry name" value="MurD"/>
    <property type="match status" value="1"/>
</dbReference>
<evidence type="ECO:0000256" key="4">
    <source>
        <dbReference type="ARBA" id="ARBA00010416"/>
    </source>
</evidence>
<dbReference type="Pfam" id="PF21799">
    <property type="entry name" value="MurD-like_N"/>
    <property type="match status" value="1"/>
</dbReference>
<dbReference type="GO" id="GO:0005524">
    <property type="term" value="F:ATP binding"/>
    <property type="evidence" value="ECO:0007669"/>
    <property type="project" value="UniProtKB-UniRule"/>
</dbReference>